<organism evidence="1 2">
    <name type="scientific">Tatumella terrea</name>
    <dbReference type="NCBI Taxonomy" id="419007"/>
    <lineage>
        <taxon>Bacteria</taxon>
        <taxon>Pseudomonadati</taxon>
        <taxon>Pseudomonadota</taxon>
        <taxon>Gammaproteobacteria</taxon>
        <taxon>Enterobacterales</taxon>
        <taxon>Erwiniaceae</taxon>
        <taxon>Tatumella</taxon>
    </lineage>
</organism>
<evidence type="ECO:0000313" key="2">
    <source>
        <dbReference type="Proteomes" id="UP001596230"/>
    </source>
</evidence>
<accession>A0ABW1VY55</accession>
<keyword evidence="2" id="KW-1185">Reference proteome</keyword>
<dbReference type="RefSeq" id="WP_385948650.1">
    <property type="nucleotide sequence ID" value="NZ_JBHSUB010000007.1"/>
</dbReference>
<sequence>MKGSQCDLFIIIAIVVAAVVSGKPEPAGHRVKYFLLLMKDDHRKLLDNPDGLIHNKQ</sequence>
<comment type="caution">
    <text evidence="1">The sequence shown here is derived from an EMBL/GenBank/DDBJ whole genome shotgun (WGS) entry which is preliminary data.</text>
</comment>
<dbReference type="Proteomes" id="UP001596230">
    <property type="component" value="Unassembled WGS sequence"/>
</dbReference>
<dbReference type="EMBL" id="JBHSUB010000007">
    <property type="protein sequence ID" value="MFC6377595.1"/>
    <property type="molecule type" value="Genomic_DNA"/>
</dbReference>
<gene>
    <name evidence="1" type="ORF">ACFP9W_05740</name>
</gene>
<proteinExistence type="predicted"/>
<evidence type="ECO:0000313" key="1">
    <source>
        <dbReference type="EMBL" id="MFC6377595.1"/>
    </source>
</evidence>
<name>A0ABW1VY55_9GAMM</name>
<protein>
    <submittedName>
        <fullName evidence="1">Uncharacterized protein</fullName>
    </submittedName>
</protein>
<reference evidence="2" key="1">
    <citation type="journal article" date="2019" name="Int. J. Syst. Evol. Microbiol.">
        <title>The Global Catalogue of Microorganisms (GCM) 10K type strain sequencing project: providing services to taxonomists for standard genome sequencing and annotation.</title>
        <authorList>
            <consortium name="The Broad Institute Genomics Platform"/>
            <consortium name="The Broad Institute Genome Sequencing Center for Infectious Disease"/>
            <person name="Wu L."/>
            <person name="Ma J."/>
        </authorList>
    </citation>
    <scope>NUCLEOTIDE SEQUENCE [LARGE SCALE GENOMIC DNA]</scope>
    <source>
        <strain evidence="2">CGMCC 1.18518</strain>
    </source>
</reference>